<feature type="non-terminal residue" evidence="2">
    <location>
        <position position="509"/>
    </location>
</feature>
<dbReference type="InterPro" id="IPR012334">
    <property type="entry name" value="Pectin_lyas_fold"/>
</dbReference>
<gene>
    <name evidence="2" type="ORF">PACLA_8A011659</name>
</gene>
<dbReference type="Gene3D" id="1.20.1280.50">
    <property type="match status" value="1"/>
</dbReference>
<dbReference type="GO" id="GO:0042981">
    <property type="term" value="P:regulation of apoptotic process"/>
    <property type="evidence" value="ECO:0007669"/>
    <property type="project" value="TreeGrafter"/>
</dbReference>
<reference evidence="2" key="1">
    <citation type="submission" date="2020-04" db="EMBL/GenBank/DDBJ databases">
        <authorList>
            <person name="Alioto T."/>
            <person name="Alioto T."/>
            <person name="Gomez Garrido J."/>
        </authorList>
    </citation>
    <scope>NUCLEOTIDE SEQUENCE</scope>
    <source>
        <strain evidence="2">A484AB</strain>
    </source>
</reference>
<keyword evidence="3" id="KW-1185">Reference proteome</keyword>
<dbReference type="InterPro" id="IPR036047">
    <property type="entry name" value="F-box-like_dom_sf"/>
</dbReference>
<dbReference type="InterPro" id="IPR001810">
    <property type="entry name" value="F-box_dom"/>
</dbReference>
<dbReference type="PROSITE" id="PS50181">
    <property type="entry name" value="FBOX"/>
    <property type="match status" value="1"/>
</dbReference>
<evidence type="ECO:0000256" key="1">
    <source>
        <dbReference type="ARBA" id="ARBA00022737"/>
    </source>
</evidence>
<dbReference type="Pfam" id="PF13229">
    <property type="entry name" value="Beta_helix"/>
    <property type="match status" value="1"/>
</dbReference>
<dbReference type="EMBL" id="CACRXK020000704">
    <property type="protein sequence ID" value="CAB3984177.1"/>
    <property type="molecule type" value="Genomic_DNA"/>
</dbReference>
<protein>
    <submittedName>
        <fullName evidence="2">F-box only 10</fullName>
    </submittedName>
</protein>
<dbReference type="AlphaFoldDB" id="A0A6S7G525"/>
<dbReference type="SMART" id="SM00710">
    <property type="entry name" value="PbH1"/>
    <property type="match status" value="8"/>
</dbReference>
<evidence type="ECO:0000313" key="2">
    <source>
        <dbReference type="EMBL" id="CAB3984177.1"/>
    </source>
</evidence>
<accession>A0A6S7G525</accession>
<dbReference type="SMART" id="SM00256">
    <property type="entry name" value="FBOX"/>
    <property type="match status" value="1"/>
</dbReference>
<dbReference type="InterPro" id="IPR011050">
    <property type="entry name" value="Pectin_lyase_fold/virulence"/>
</dbReference>
<name>A0A6S7G525_PARCT</name>
<dbReference type="InterPro" id="IPR039448">
    <property type="entry name" value="Beta_helix"/>
</dbReference>
<dbReference type="InterPro" id="IPR051550">
    <property type="entry name" value="SCF-Subunits/Alg-Epimerases"/>
</dbReference>
<comment type="caution">
    <text evidence="2">The sequence shown here is derived from an EMBL/GenBank/DDBJ whole genome shotgun (WGS) entry which is preliminary data.</text>
</comment>
<evidence type="ECO:0000313" key="3">
    <source>
        <dbReference type="Proteomes" id="UP001152795"/>
    </source>
</evidence>
<sequence length="509" mass="57389">MQDKTKNLPLELWRVILSHLSTVDLCHCCQVSKIWAELVRSLDNTRWKELYLFRNPWRHPNWPNKPKEDPQSWQKAYKERFLASRQWLKSGAETKCGLGVWHFLKKRSPKCLYVGYNRTYTRLKDAIAASSAYDTIYIDNEVREEQSPLIIKHPLEIIGKGNEGKIRLSAIEIQCPTARISNVCLRPSSHRPQNPLPTVLKVTSGNLYLDNSSIEHGHVQVTSPGGVYITYCSFNNASVQLRTSCMCKIDHCEFQHGEHSAILIEGTQSLGKYMPLGLHFVDWTATHSHKNLTVEELYSHIVQQNLQKTFKVPDEEMTDCHLLVKDLKEKLSLSGSEKFVIPPEMSIPLAQRTSLPLRIGALTTLRNSTGCVVRECHFHSKRGAVHIRRQGSAWVEGCEISGVAYGIRCMGGSKVILLANAIHDCNTSGVFFRDRAGGLVAGNVIFQNGEAGVDIRNSSDPFLQHNQIFNGRRSGVVVLDSGRGMLVDNDIYDNREAGVYILYRGNPIV</sequence>
<dbReference type="InterPro" id="IPR006626">
    <property type="entry name" value="PbH1"/>
</dbReference>
<organism evidence="2 3">
    <name type="scientific">Paramuricea clavata</name>
    <name type="common">Red gorgonian</name>
    <name type="synonym">Violescent sea-whip</name>
    <dbReference type="NCBI Taxonomy" id="317549"/>
    <lineage>
        <taxon>Eukaryota</taxon>
        <taxon>Metazoa</taxon>
        <taxon>Cnidaria</taxon>
        <taxon>Anthozoa</taxon>
        <taxon>Octocorallia</taxon>
        <taxon>Malacalcyonacea</taxon>
        <taxon>Plexauridae</taxon>
        <taxon>Paramuricea</taxon>
    </lineage>
</organism>
<dbReference type="Pfam" id="PF00646">
    <property type="entry name" value="F-box"/>
    <property type="match status" value="1"/>
</dbReference>
<keyword evidence="1" id="KW-0677">Repeat</keyword>
<dbReference type="SUPFAM" id="SSF51126">
    <property type="entry name" value="Pectin lyase-like"/>
    <property type="match status" value="2"/>
</dbReference>
<dbReference type="OrthoDB" id="427974at2759"/>
<dbReference type="Gene3D" id="2.160.20.10">
    <property type="entry name" value="Single-stranded right-handed beta-helix, Pectin lyase-like"/>
    <property type="match status" value="1"/>
</dbReference>
<dbReference type="GO" id="GO:0006511">
    <property type="term" value="P:ubiquitin-dependent protein catabolic process"/>
    <property type="evidence" value="ECO:0007669"/>
    <property type="project" value="TreeGrafter"/>
</dbReference>
<dbReference type="PANTHER" id="PTHR22990:SF15">
    <property type="entry name" value="F-BOX ONLY PROTEIN 10"/>
    <property type="match status" value="1"/>
</dbReference>
<proteinExistence type="predicted"/>
<dbReference type="Proteomes" id="UP001152795">
    <property type="component" value="Unassembled WGS sequence"/>
</dbReference>
<dbReference type="PANTHER" id="PTHR22990">
    <property type="entry name" value="F-BOX ONLY PROTEIN"/>
    <property type="match status" value="1"/>
</dbReference>
<dbReference type="SUPFAM" id="SSF81383">
    <property type="entry name" value="F-box domain"/>
    <property type="match status" value="1"/>
</dbReference>